<organism evidence="7 8">
    <name type="scientific">Paragonimus westermani</name>
    <dbReference type="NCBI Taxonomy" id="34504"/>
    <lineage>
        <taxon>Eukaryota</taxon>
        <taxon>Metazoa</taxon>
        <taxon>Spiralia</taxon>
        <taxon>Lophotrochozoa</taxon>
        <taxon>Platyhelminthes</taxon>
        <taxon>Trematoda</taxon>
        <taxon>Digenea</taxon>
        <taxon>Plagiorchiida</taxon>
        <taxon>Troglotremata</taxon>
        <taxon>Troglotrematidae</taxon>
        <taxon>Paragonimus</taxon>
    </lineage>
</organism>
<feature type="domain" description="Tyrosine-protein phosphatase" evidence="5">
    <location>
        <begin position="222"/>
        <end position="363"/>
    </location>
</feature>
<protein>
    <recommendedName>
        <fullName evidence="2">protein-tyrosine-phosphatase</fullName>
        <ecNumber evidence="2">3.1.3.48</ecNumber>
    </recommendedName>
</protein>
<evidence type="ECO:0000256" key="1">
    <source>
        <dbReference type="ARBA" id="ARBA00008601"/>
    </source>
</evidence>
<reference evidence="7 8" key="1">
    <citation type="journal article" date="2019" name="Gigascience">
        <title>Whole-genome sequence of the oriental lung fluke Paragonimus westermani.</title>
        <authorList>
            <person name="Oey H."/>
            <person name="Zakrzewski M."/>
            <person name="Narain K."/>
            <person name="Devi K.R."/>
            <person name="Agatsuma T."/>
            <person name="Nawaratna S."/>
            <person name="Gobert G.N."/>
            <person name="Jones M.K."/>
            <person name="Ragan M.A."/>
            <person name="McManus D.P."/>
            <person name="Krause L."/>
        </authorList>
    </citation>
    <scope>NUCLEOTIDE SEQUENCE [LARGE SCALE GENOMIC DNA]</scope>
    <source>
        <strain evidence="7 8">IND2009</strain>
    </source>
</reference>
<dbReference type="PANTHER" id="PTHR10159">
    <property type="entry name" value="DUAL SPECIFICITY PROTEIN PHOSPHATASE"/>
    <property type="match status" value="1"/>
</dbReference>
<feature type="domain" description="Tyrosine specific protein phosphatases" evidence="6">
    <location>
        <begin position="283"/>
        <end position="341"/>
    </location>
</feature>
<dbReference type="Gene3D" id="3.90.190.10">
    <property type="entry name" value="Protein tyrosine phosphatase superfamily"/>
    <property type="match status" value="1"/>
</dbReference>
<dbReference type="AlphaFoldDB" id="A0A5J4NWB3"/>
<dbReference type="PROSITE" id="PS50054">
    <property type="entry name" value="TYR_PHOSPHATASE_DUAL"/>
    <property type="match status" value="1"/>
</dbReference>
<dbReference type="Gene3D" id="3.40.250.10">
    <property type="entry name" value="Rhodanese-like domain"/>
    <property type="match status" value="1"/>
</dbReference>
<evidence type="ECO:0000259" key="6">
    <source>
        <dbReference type="PROSITE" id="PS50056"/>
    </source>
</evidence>
<dbReference type="InterPro" id="IPR000340">
    <property type="entry name" value="Dual-sp_phosphatase_cat-dom"/>
</dbReference>
<dbReference type="GO" id="GO:0033550">
    <property type="term" value="F:MAP kinase tyrosine phosphatase activity"/>
    <property type="evidence" value="ECO:0007669"/>
    <property type="project" value="TreeGrafter"/>
</dbReference>
<dbReference type="InterPro" id="IPR016130">
    <property type="entry name" value="Tyr_Pase_AS"/>
</dbReference>
<evidence type="ECO:0000313" key="7">
    <source>
        <dbReference type="EMBL" id="KAA3679843.1"/>
    </source>
</evidence>
<proteinExistence type="inferred from homology"/>
<dbReference type="PROSITE" id="PS00383">
    <property type="entry name" value="TYR_PHOSPHATASE_1"/>
    <property type="match status" value="1"/>
</dbReference>
<dbReference type="PANTHER" id="PTHR10159:SF519">
    <property type="entry name" value="DUAL SPECIFICITY PROTEIN PHOSPHATASE MPK3"/>
    <property type="match status" value="1"/>
</dbReference>
<dbReference type="EC" id="3.1.3.48" evidence="2"/>
<dbReference type="InterPro" id="IPR029021">
    <property type="entry name" value="Prot-tyrosine_phosphatase-like"/>
</dbReference>
<keyword evidence="4" id="KW-0904">Protein phosphatase</keyword>
<dbReference type="Pfam" id="PF00782">
    <property type="entry name" value="DSPc"/>
    <property type="match status" value="1"/>
</dbReference>
<accession>A0A5J4NWB3</accession>
<dbReference type="InterPro" id="IPR020422">
    <property type="entry name" value="TYR_PHOSPHATASE_DUAL_dom"/>
</dbReference>
<evidence type="ECO:0000256" key="2">
    <source>
        <dbReference type="ARBA" id="ARBA00013064"/>
    </source>
</evidence>
<keyword evidence="8" id="KW-1185">Reference proteome</keyword>
<dbReference type="SUPFAM" id="SSF52799">
    <property type="entry name" value="(Phosphotyrosine protein) phosphatases II"/>
    <property type="match status" value="1"/>
</dbReference>
<evidence type="ECO:0000256" key="4">
    <source>
        <dbReference type="ARBA" id="ARBA00022912"/>
    </source>
</evidence>
<gene>
    <name evidence="7" type="ORF">DEA37_0011383</name>
</gene>
<dbReference type="SUPFAM" id="SSF52821">
    <property type="entry name" value="Rhodanese/Cell cycle control phosphatase"/>
    <property type="match status" value="1"/>
</dbReference>
<evidence type="ECO:0000313" key="8">
    <source>
        <dbReference type="Proteomes" id="UP000324629"/>
    </source>
</evidence>
<keyword evidence="3" id="KW-0378">Hydrolase</keyword>
<dbReference type="InterPro" id="IPR036873">
    <property type="entry name" value="Rhodanese-like_dom_sf"/>
</dbReference>
<dbReference type="EMBL" id="QNGE01000615">
    <property type="protein sequence ID" value="KAA3679843.1"/>
    <property type="molecule type" value="Genomic_DNA"/>
</dbReference>
<sequence>MVCPVRMASLGCHSRRSLREGLFLDLSCTRGKRHQRSRLKSWCCETAGGQTDSTIASTKRVLLSPCSFKDYSPTKRQRFTLQLEDGKDQSVSISDAVIKARSPNISFISCAELASLICECSLADQRLLKQPIILDVRRQSSQACVHIRGAICMPCESCVKLRLLLPLLDKQLSSIFGERNCDLNPNSVRQSKRLLVICTDMTPDRMRSNSGFLTLLITHLEREFAGTVNVLEGNEIDGTSEQVLQSCHIRSVLNVTPKVPFLDETRFCCRRLVASDRETQDLRPFFNSAFEFIEESRCSGKAVLVHCQAGISRSPALVIAYLMAHSDLSLREAYRLVKSKRSVISPNFAFLGQLFEFEADLMTGRVVRKAHILSQFIMDNPPSPSTQLSYDSADDLISMAFSTPNS</sequence>
<comment type="similarity">
    <text evidence="1">Belongs to the protein-tyrosine phosphatase family. Non-receptor class dual specificity subfamily.</text>
</comment>
<dbReference type="GO" id="GO:0043409">
    <property type="term" value="P:negative regulation of MAPK cascade"/>
    <property type="evidence" value="ECO:0007669"/>
    <property type="project" value="TreeGrafter"/>
</dbReference>
<evidence type="ECO:0000256" key="3">
    <source>
        <dbReference type="ARBA" id="ARBA00022801"/>
    </source>
</evidence>
<dbReference type="Proteomes" id="UP000324629">
    <property type="component" value="Unassembled WGS sequence"/>
</dbReference>
<evidence type="ECO:0000259" key="5">
    <source>
        <dbReference type="PROSITE" id="PS50054"/>
    </source>
</evidence>
<dbReference type="PROSITE" id="PS50056">
    <property type="entry name" value="TYR_PHOSPHATASE_2"/>
    <property type="match status" value="1"/>
</dbReference>
<dbReference type="InterPro" id="IPR000387">
    <property type="entry name" value="Tyr_Pase_dom"/>
</dbReference>
<dbReference type="GO" id="GO:0005737">
    <property type="term" value="C:cytoplasm"/>
    <property type="evidence" value="ECO:0007669"/>
    <property type="project" value="TreeGrafter"/>
</dbReference>
<comment type="caution">
    <text evidence="7">The sequence shown here is derived from an EMBL/GenBank/DDBJ whole genome shotgun (WGS) entry which is preliminary data.</text>
</comment>
<dbReference type="GO" id="GO:0017017">
    <property type="term" value="F:MAP kinase tyrosine/serine/threonine phosphatase activity"/>
    <property type="evidence" value="ECO:0007669"/>
    <property type="project" value="TreeGrafter"/>
</dbReference>
<name>A0A5J4NWB3_9TREM</name>
<dbReference type="GO" id="GO:0008330">
    <property type="term" value="F:protein tyrosine/threonine phosphatase activity"/>
    <property type="evidence" value="ECO:0007669"/>
    <property type="project" value="TreeGrafter"/>
</dbReference>
<dbReference type="SMART" id="SM00195">
    <property type="entry name" value="DSPc"/>
    <property type="match status" value="1"/>
</dbReference>